<accession>A0ACC2ZXZ8</accession>
<dbReference type="EMBL" id="JAPDRQ010000194">
    <property type="protein sequence ID" value="KAJ9652536.1"/>
    <property type="molecule type" value="Genomic_DNA"/>
</dbReference>
<dbReference type="Proteomes" id="UP001172386">
    <property type="component" value="Unassembled WGS sequence"/>
</dbReference>
<organism evidence="1 2">
    <name type="scientific">Neophaeococcomyces mojaviensis</name>
    <dbReference type="NCBI Taxonomy" id="3383035"/>
    <lineage>
        <taxon>Eukaryota</taxon>
        <taxon>Fungi</taxon>
        <taxon>Dikarya</taxon>
        <taxon>Ascomycota</taxon>
        <taxon>Pezizomycotina</taxon>
        <taxon>Eurotiomycetes</taxon>
        <taxon>Chaetothyriomycetidae</taxon>
        <taxon>Chaetothyriales</taxon>
        <taxon>Chaetothyriales incertae sedis</taxon>
        <taxon>Neophaeococcomyces</taxon>
    </lineage>
</organism>
<protein>
    <submittedName>
        <fullName evidence="1">Uncharacterized protein</fullName>
    </submittedName>
</protein>
<name>A0ACC2ZXZ8_9EURO</name>
<reference evidence="1" key="1">
    <citation type="submission" date="2022-10" db="EMBL/GenBank/DDBJ databases">
        <title>Culturing micro-colonial fungi from biological soil crusts in the Mojave desert and describing Neophaeococcomyces mojavensis, and introducing the new genera and species Taxawa tesnikishii.</title>
        <authorList>
            <person name="Kurbessoian T."/>
            <person name="Stajich J.E."/>
        </authorList>
    </citation>
    <scope>NUCLEOTIDE SEQUENCE</scope>
    <source>
        <strain evidence="1">JES_112</strain>
    </source>
</reference>
<proteinExistence type="predicted"/>
<gene>
    <name evidence="1" type="ORF">H2198_008211</name>
</gene>
<evidence type="ECO:0000313" key="2">
    <source>
        <dbReference type="Proteomes" id="UP001172386"/>
    </source>
</evidence>
<evidence type="ECO:0000313" key="1">
    <source>
        <dbReference type="EMBL" id="KAJ9652536.1"/>
    </source>
</evidence>
<sequence length="637" mass="72220">MTEVSEQFEVSPEFCEKYVYAKAWPLPRGGGHAPLPDKDDRYDVVVVGAGPSGLFLKLLLARYGLGDESVLCVDPKPRETDLGHADGIHARTMEVLATMGLEHEVVRQGRNFAVHAEWTKTPEGLKRLTQRPFFLSPARFGQLHSLHQGRFERVLSADLRKYVEHGVQYLTSVEKVKIDESDPEYPVVANIRNGDEVREVRSRYLVGADGAHSTVMRDMGIKMEGDIVDEIWGVADFVPESDFPDVRKIVRMMAGDSKLLAMTIPREKMSNGDWLCRVYVDMSENSHDIQSKANVIGDEQREEMRRRKADITREHILAQVAKVYAPYKIRPKPGTVVWWATYGTGQRLADKFHIEDSKQHPRVFLVGDACHTHSPRQGQGLNISIADSYYLSWRLAYVLNDLTPDSTSLLRTYALERRHWAQRVVFADKRWNQEGMPWEQAFQEMRDQVLGCGVEELPSLLVSEENNAVAWQGKDALNGTLRVGRRLFNVRVTRWADGSPWDIHDDFVTDGRYRMMLIASDDFPRGRSRAAVEGLLSLVDEFSNQLVELVVLQPNSEESFVWDDAPAGLKEHAEMRLHCADTKVYETYCVDPKEGAIALVRPDGMVCITTTLEETDKVREMLQRVLKTGLKPPNGTG</sequence>
<comment type="caution">
    <text evidence="1">The sequence shown here is derived from an EMBL/GenBank/DDBJ whole genome shotgun (WGS) entry which is preliminary data.</text>
</comment>
<keyword evidence="2" id="KW-1185">Reference proteome</keyword>